<dbReference type="Gene3D" id="2.60.120.10">
    <property type="entry name" value="Jelly Rolls"/>
    <property type="match status" value="2"/>
</dbReference>
<dbReference type="EMBL" id="CP021434">
    <property type="protein sequence ID" value="ARU62794.1"/>
    <property type="molecule type" value="Genomic_DNA"/>
</dbReference>
<evidence type="ECO:0000256" key="3">
    <source>
        <dbReference type="RuleBase" id="RU003457"/>
    </source>
</evidence>
<evidence type="ECO:0000259" key="4">
    <source>
        <dbReference type="Pfam" id="PF02678"/>
    </source>
</evidence>
<reference evidence="7" key="1">
    <citation type="submission" date="2017-05" db="EMBL/GenBank/DDBJ databases">
        <authorList>
            <person name="Sung H."/>
        </authorList>
    </citation>
    <scope>NUCLEOTIDE SEQUENCE [LARGE SCALE GENOMIC DNA]</scope>
    <source>
        <strain evidence="7">AR23208</strain>
    </source>
</reference>
<dbReference type="KEGG" id="tum:CBW65_18820"/>
<proteinExistence type="inferred from homology"/>
<keyword evidence="7" id="KW-1185">Reference proteome</keyword>
<evidence type="ECO:0000259" key="5">
    <source>
        <dbReference type="Pfam" id="PF17954"/>
    </source>
</evidence>
<comment type="cofactor">
    <cofactor evidence="2">
        <name>Fe cation</name>
        <dbReference type="ChEBI" id="CHEBI:24875"/>
    </cofactor>
    <text evidence="2">Binds 1 Fe cation per subunit.</text>
</comment>
<dbReference type="InterPro" id="IPR014710">
    <property type="entry name" value="RmlC-like_jellyroll"/>
</dbReference>
<dbReference type="InterPro" id="IPR003829">
    <property type="entry name" value="Pirin_N_dom"/>
</dbReference>
<name>A0A1Y0ITY9_9BACL</name>
<keyword evidence="2" id="KW-0479">Metal-binding</keyword>
<dbReference type="OrthoDB" id="321327at2"/>
<sequence length="231" mass="26019">MAMQVIPAEQRYHSKIDWLESYWHFSFDHYYDPNNMNFGNLRVFNEDWIQPNTGFGKHPHRDMEIVTFVVSGEVTHEDSMGNKGVIKAGEVQRMTAGTGVFHSEYNNSPDTVVHLLQMWVIPNAAGLTPSWEQKSFRNDERKNVWLPVVSGTPKGEALSIHQDVTFNVASLDAGNELAMELGGRGAYLFVIDGTVKMGDQTLTKGDQVKMVEEDRLTLAAEADSEMILIEL</sequence>
<evidence type="ECO:0000313" key="7">
    <source>
        <dbReference type="Proteomes" id="UP000195437"/>
    </source>
</evidence>
<dbReference type="PANTHER" id="PTHR43212:SF3">
    <property type="entry name" value="QUERCETIN 2,3-DIOXYGENASE"/>
    <property type="match status" value="1"/>
</dbReference>
<feature type="binding site" evidence="2">
    <location>
        <position position="102"/>
    </location>
    <ligand>
        <name>Fe cation</name>
        <dbReference type="ChEBI" id="CHEBI:24875"/>
    </ligand>
</feature>
<feature type="binding site" evidence="2">
    <location>
        <position position="60"/>
    </location>
    <ligand>
        <name>Fe cation</name>
        <dbReference type="ChEBI" id="CHEBI:24875"/>
    </ligand>
</feature>
<dbReference type="Pfam" id="PF02678">
    <property type="entry name" value="Pirin"/>
    <property type="match status" value="1"/>
</dbReference>
<dbReference type="CDD" id="cd02910">
    <property type="entry name" value="cupin_Yhhw_N"/>
    <property type="match status" value="1"/>
</dbReference>
<comment type="similarity">
    <text evidence="1 3">Belongs to the pirin family.</text>
</comment>
<dbReference type="RefSeq" id="WP_087458144.1">
    <property type="nucleotide sequence ID" value="NZ_CP021434.1"/>
</dbReference>
<dbReference type="Proteomes" id="UP000195437">
    <property type="component" value="Chromosome"/>
</dbReference>
<dbReference type="PIRSF" id="PIRSF006232">
    <property type="entry name" value="Pirin"/>
    <property type="match status" value="1"/>
</dbReference>
<gene>
    <name evidence="6" type="ORF">CBW65_18820</name>
</gene>
<organism evidence="6 7">
    <name type="scientific">Tumebacillus avium</name>
    <dbReference type="NCBI Taxonomy" id="1903704"/>
    <lineage>
        <taxon>Bacteria</taxon>
        <taxon>Bacillati</taxon>
        <taxon>Bacillota</taxon>
        <taxon>Bacilli</taxon>
        <taxon>Bacillales</taxon>
        <taxon>Alicyclobacillaceae</taxon>
        <taxon>Tumebacillus</taxon>
    </lineage>
</organism>
<dbReference type="InterPro" id="IPR012093">
    <property type="entry name" value="Pirin"/>
</dbReference>
<feature type="domain" description="Pirin N-terminal" evidence="4">
    <location>
        <begin position="11"/>
        <end position="120"/>
    </location>
</feature>
<feature type="binding site" evidence="2">
    <location>
        <position position="58"/>
    </location>
    <ligand>
        <name>Fe cation</name>
        <dbReference type="ChEBI" id="CHEBI:24875"/>
    </ligand>
</feature>
<accession>A0A1Y0ITY9</accession>
<evidence type="ECO:0000256" key="1">
    <source>
        <dbReference type="ARBA" id="ARBA00008416"/>
    </source>
</evidence>
<dbReference type="InterPro" id="IPR041602">
    <property type="entry name" value="Quercetinase_C"/>
</dbReference>
<keyword evidence="2" id="KW-0408">Iron</keyword>
<dbReference type="PANTHER" id="PTHR43212">
    <property type="entry name" value="QUERCETIN 2,3-DIOXYGENASE"/>
    <property type="match status" value="1"/>
</dbReference>
<dbReference type="GO" id="GO:0046872">
    <property type="term" value="F:metal ion binding"/>
    <property type="evidence" value="ECO:0007669"/>
    <property type="project" value="UniProtKB-KW"/>
</dbReference>
<feature type="domain" description="Quercetin 2,3-dioxygenase C-terminal cupin" evidence="5">
    <location>
        <begin position="148"/>
        <end position="231"/>
    </location>
</feature>
<dbReference type="SUPFAM" id="SSF51182">
    <property type="entry name" value="RmlC-like cupins"/>
    <property type="match status" value="1"/>
</dbReference>
<dbReference type="InterPro" id="IPR011051">
    <property type="entry name" value="RmlC_Cupin_sf"/>
</dbReference>
<dbReference type="Pfam" id="PF17954">
    <property type="entry name" value="Pirin_C_2"/>
    <property type="match status" value="1"/>
</dbReference>
<protein>
    <recommendedName>
        <fullName evidence="8">Pirin family protein</fullName>
    </recommendedName>
</protein>
<dbReference type="AlphaFoldDB" id="A0A1Y0ITY9"/>
<evidence type="ECO:0000313" key="6">
    <source>
        <dbReference type="EMBL" id="ARU62794.1"/>
    </source>
</evidence>
<evidence type="ECO:0000256" key="2">
    <source>
        <dbReference type="PIRSR" id="PIRSR006232-1"/>
    </source>
</evidence>
<feature type="binding site" evidence="2">
    <location>
        <position position="104"/>
    </location>
    <ligand>
        <name>Fe cation</name>
        <dbReference type="ChEBI" id="CHEBI:24875"/>
    </ligand>
</feature>
<evidence type="ECO:0008006" key="8">
    <source>
        <dbReference type="Google" id="ProtNLM"/>
    </source>
</evidence>